<dbReference type="Proteomes" id="UP001527202">
    <property type="component" value="Unassembled WGS sequence"/>
</dbReference>
<dbReference type="EMBL" id="JAMDMJ010000029">
    <property type="protein sequence ID" value="MCY9598342.1"/>
    <property type="molecule type" value="Genomic_DNA"/>
</dbReference>
<keyword evidence="7" id="KW-1185">Reference proteome</keyword>
<dbReference type="GO" id="GO:0015833">
    <property type="term" value="P:peptide transport"/>
    <property type="evidence" value="ECO:0007669"/>
    <property type="project" value="TreeGrafter"/>
</dbReference>
<proteinExistence type="predicted"/>
<reference evidence="4 7" key="2">
    <citation type="submission" date="2022-05" db="EMBL/GenBank/DDBJ databases">
        <title>Genome Sequencing of Bee-Associated Microbes.</title>
        <authorList>
            <person name="Dunlap C."/>
        </authorList>
    </citation>
    <scope>NUCLEOTIDE SEQUENCE [LARGE SCALE GENOMIC DNA]</scope>
    <source>
        <strain evidence="4 7">NRRL B-23120</strain>
    </source>
</reference>
<reference evidence="5 6" key="1">
    <citation type="submission" date="2018-01" db="EMBL/GenBank/DDBJ databases">
        <title>The whole genome sequencing and assembly of Paenibacillus chitinolyticus KCCM 41400 strain.</title>
        <authorList>
            <person name="Kim J.-Y."/>
            <person name="Park M.-K."/>
            <person name="Lee Y.-J."/>
            <person name="Yi H."/>
            <person name="Bahn Y.-S."/>
            <person name="Kim J.F."/>
            <person name="Lee D.-W."/>
        </authorList>
    </citation>
    <scope>NUCLEOTIDE SEQUENCE [LARGE SCALE GENOMIC DNA]</scope>
    <source>
        <strain evidence="5 6">KCCM 41400</strain>
    </source>
</reference>
<evidence type="ECO:0000256" key="1">
    <source>
        <dbReference type="ARBA" id="ARBA00023125"/>
    </source>
</evidence>
<dbReference type="OrthoDB" id="5894719at2"/>
<feature type="domain" description="Transcriptional regulator SgrR N-terminal HTH" evidence="3">
    <location>
        <begin position="21"/>
        <end position="126"/>
    </location>
</feature>
<dbReference type="KEGG" id="pchi:PC41400_15660"/>
<dbReference type="GeneID" id="95376249"/>
<evidence type="ECO:0000313" key="7">
    <source>
        <dbReference type="Proteomes" id="UP001527202"/>
    </source>
</evidence>
<organism evidence="5 6">
    <name type="scientific">Paenibacillus chitinolyticus</name>
    <dbReference type="NCBI Taxonomy" id="79263"/>
    <lineage>
        <taxon>Bacteria</taxon>
        <taxon>Bacillati</taxon>
        <taxon>Bacillota</taxon>
        <taxon>Bacilli</taxon>
        <taxon>Bacillales</taxon>
        <taxon>Paenibacillaceae</taxon>
        <taxon>Paenibacillus</taxon>
    </lineage>
</organism>
<dbReference type="PANTHER" id="PTHR30290">
    <property type="entry name" value="PERIPLASMIC BINDING COMPONENT OF ABC TRANSPORTER"/>
    <property type="match status" value="1"/>
</dbReference>
<evidence type="ECO:0000313" key="6">
    <source>
        <dbReference type="Proteomes" id="UP000288943"/>
    </source>
</evidence>
<keyword evidence="1" id="KW-0238">DNA-binding</keyword>
<protein>
    <submittedName>
        <fullName evidence="5">ABC transporter substrate-binding protein</fullName>
    </submittedName>
</protein>
<dbReference type="GO" id="GO:1904680">
    <property type="term" value="F:peptide transmembrane transporter activity"/>
    <property type="evidence" value="ECO:0007669"/>
    <property type="project" value="TreeGrafter"/>
</dbReference>
<dbReference type="EMBL" id="CP026520">
    <property type="protein sequence ID" value="QAV19038.1"/>
    <property type="molecule type" value="Genomic_DNA"/>
</dbReference>
<sequence>MNITEHFLRFYPLLAGSEKSEDGSFPVTIERLADLLCCSSRNVKFILRKLEDEQYIRWQPGRGRGNSSRLTLLKEPEDAVFPLFRELMNKGKLKEAIDLLSMDALPVSLKHRLRTMLDSHLGFQVEESGGVLLDVLRVTHNKRLETHDPAYIFTTFESYLISQVCSRLIAYEPAEGRFVPGLAHAWQSSDDCTRWTFFLRKGVRFHHGRSLTVQDVLFTVRRLKRLPHSAWLCEDIGEIETDGEYTLTFKLCRSSLFFPHILSSVQFSILPADLDPASHRLTGTGPFRIAEQTERLLVLNAFDAYYGHRPLLDRVELLLLPEDTSNERRYQISGNEKDSVTAIGTESGQTELKVNLINPVAGSRYLLFNFRKPGIHHNADFRKAMRIIFDRVAMVAELKGNRIAPADSFLQSESEGASFEAAPLQEAVRLLRKSGYRGEPLKLFFMSKKEEEEEARWLLGRCARAGLPLILQPMKHFERSRVAAEADLLAAEEVLEDDLEWGLISYYKNRSNYLHHLLTEEQLGLLDRILDGFAGFPEPSRMKLLREAERTLKDNDWLLFGCHVIKKVHLHDSLQGKQMDSFGLIDISRVWIQSPSSQKAVWPV</sequence>
<dbReference type="SUPFAM" id="SSF53850">
    <property type="entry name" value="Periplasmic binding protein-like II"/>
    <property type="match status" value="1"/>
</dbReference>
<dbReference type="AlphaFoldDB" id="A0A410WXA2"/>
<gene>
    <name evidence="4" type="ORF">M5X16_21580</name>
    <name evidence="5" type="ORF">PC41400_15660</name>
</gene>
<evidence type="ECO:0000259" key="3">
    <source>
        <dbReference type="Pfam" id="PF12793"/>
    </source>
</evidence>
<feature type="domain" description="Solute-binding protein family 5" evidence="2">
    <location>
        <begin position="178"/>
        <end position="442"/>
    </location>
</feature>
<dbReference type="Pfam" id="PF12793">
    <property type="entry name" value="SgrR_N"/>
    <property type="match status" value="1"/>
</dbReference>
<accession>A0A410WXA2</accession>
<dbReference type="Gene3D" id="3.40.190.10">
    <property type="entry name" value="Periplasmic binding protein-like II"/>
    <property type="match status" value="1"/>
</dbReference>
<name>A0A410WXA2_9BACL</name>
<dbReference type="Proteomes" id="UP000288943">
    <property type="component" value="Chromosome"/>
</dbReference>
<evidence type="ECO:0000313" key="5">
    <source>
        <dbReference type="EMBL" id="QAV19038.1"/>
    </source>
</evidence>
<dbReference type="Pfam" id="PF00496">
    <property type="entry name" value="SBP_bac_5"/>
    <property type="match status" value="1"/>
</dbReference>
<evidence type="ECO:0000313" key="4">
    <source>
        <dbReference type="EMBL" id="MCY9598342.1"/>
    </source>
</evidence>
<dbReference type="RefSeq" id="WP_042225769.1">
    <property type="nucleotide sequence ID" value="NZ_CP026520.1"/>
</dbReference>
<dbReference type="Gene3D" id="3.10.105.10">
    <property type="entry name" value="Dipeptide-binding Protein, Domain 3"/>
    <property type="match status" value="1"/>
</dbReference>
<dbReference type="InterPro" id="IPR025370">
    <property type="entry name" value="SgrR_HTH_N"/>
</dbReference>
<dbReference type="InterPro" id="IPR000914">
    <property type="entry name" value="SBP_5_dom"/>
</dbReference>
<evidence type="ECO:0000259" key="2">
    <source>
        <dbReference type="Pfam" id="PF00496"/>
    </source>
</evidence>
<dbReference type="PANTHER" id="PTHR30290:SF72">
    <property type="entry name" value="HTH-TYPE TRANSCRIPTIONAL REGULATOR SGRR"/>
    <property type="match status" value="1"/>
</dbReference>
<dbReference type="GO" id="GO:0003677">
    <property type="term" value="F:DNA binding"/>
    <property type="evidence" value="ECO:0007669"/>
    <property type="project" value="UniProtKB-KW"/>
</dbReference>
<dbReference type="InterPro" id="IPR039424">
    <property type="entry name" value="SBP_5"/>
</dbReference>